<dbReference type="InterPro" id="IPR026444">
    <property type="entry name" value="Secre_tail"/>
</dbReference>
<reference evidence="2 3" key="1">
    <citation type="submission" date="2016-10" db="EMBL/GenBank/DDBJ databases">
        <authorList>
            <person name="Varghese N."/>
            <person name="Submissions S."/>
        </authorList>
    </citation>
    <scope>NUCLEOTIDE SEQUENCE [LARGE SCALE GENOMIC DNA]</scope>
    <source>
        <strain evidence="2 3">DSM 17997</strain>
    </source>
</reference>
<dbReference type="Proteomes" id="UP000199663">
    <property type="component" value="Unassembled WGS sequence"/>
</dbReference>
<comment type="caution">
    <text evidence="2">The sequence shown here is derived from an EMBL/GenBank/DDBJ whole genome shotgun (WGS) entry which is preliminary data.</text>
</comment>
<evidence type="ECO:0000259" key="1">
    <source>
        <dbReference type="Pfam" id="PF18962"/>
    </source>
</evidence>
<dbReference type="EMBL" id="FNQC01000001">
    <property type="protein sequence ID" value="SDY53550.1"/>
    <property type="molecule type" value="Genomic_DNA"/>
</dbReference>
<dbReference type="Pfam" id="PF18962">
    <property type="entry name" value="Por_Secre_tail"/>
    <property type="match status" value="1"/>
</dbReference>
<sequence>MKYIYLIYILLLLFSFQGFTQSNYCYPNQGDDFWMIGVQHGSKKLSGCDSQATYNCHGFTKAMMENTCFNDQSCCTNPSWTQAVNTPYTCPNNMIYESTSSSWKNDNRYVKVASVDDAKIVNFQVTTGGGLTEHSAVKSASSLFQPTKYISKYGNDGPLVAHDLMGSVYHLKDQVVANTMEYWTYVGGISGNENINIGSNFTYSVQEASGVTYSWTSVNNRFNITSGNGTHIVSISPNLSGTDTLRLTVTGSGSTKIQNFPINIAPACLDGTYTSSSQSNVSLNTVNVVSSGQIITNIICPSAANIQWTHTSGSAPYWIWNNNNVLIQMPSGGNISFKVDAKSANGQTIKTRNITFYNFGSFKIFPNPTSGLVNIDINPKLGFETEIIRLETPSLRTNIRIEGESTFDISHLPNGEYWLKIYFEGKVVNEQRIIIKK</sequence>
<accession>A0A1H3KNC6</accession>
<protein>
    <recommendedName>
        <fullName evidence="1">Secretion system C-terminal sorting domain-containing protein</fullName>
    </recommendedName>
</protein>
<proteinExistence type="predicted"/>
<evidence type="ECO:0000313" key="2">
    <source>
        <dbReference type="EMBL" id="SDY53550.1"/>
    </source>
</evidence>
<gene>
    <name evidence="2" type="ORF">SAMN05444412_101455</name>
</gene>
<organism evidence="2 3">
    <name type="scientific">Rhodonellum ikkaensis</name>
    <dbReference type="NCBI Taxonomy" id="336829"/>
    <lineage>
        <taxon>Bacteria</taxon>
        <taxon>Pseudomonadati</taxon>
        <taxon>Bacteroidota</taxon>
        <taxon>Cytophagia</taxon>
        <taxon>Cytophagales</taxon>
        <taxon>Cytophagaceae</taxon>
        <taxon>Rhodonellum</taxon>
    </lineage>
</organism>
<name>A0A1H3KNC6_9BACT</name>
<evidence type="ECO:0000313" key="3">
    <source>
        <dbReference type="Proteomes" id="UP000199663"/>
    </source>
</evidence>
<keyword evidence="3" id="KW-1185">Reference proteome</keyword>
<feature type="domain" description="Secretion system C-terminal sorting" evidence="1">
    <location>
        <begin position="364"/>
        <end position="435"/>
    </location>
</feature>
<dbReference type="RefSeq" id="WP_019596281.1">
    <property type="nucleotide sequence ID" value="NZ_FNQC01000001.1"/>
</dbReference>